<dbReference type="SUPFAM" id="SSF48264">
    <property type="entry name" value="Cytochrome P450"/>
    <property type="match status" value="1"/>
</dbReference>
<dbReference type="GO" id="GO:0004497">
    <property type="term" value="F:monooxygenase activity"/>
    <property type="evidence" value="ECO:0007669"/>
    <property type="project" value="UniProtKB-KW"/>
</dbReference>
<dbReference type="PANTHER" id="PTHR46696:SF1">
    <property type="entry name" value="CYTOCHROME P450 YJIB-RELATED"/>
    <property type="match status" value="1"/>
</dbReference>
<keyword evidence="6" id="KW-0503">Monooxygenase</keyword>
<keyword evidence="2" id="KW-0349">Heme</keyword>
<dbReference type="InterPro" id="IPR002397">
    <property type="entry name" value="Cyt_P450_B"/>
</dbReference>
<sequence>MTELLFNPFDPAFRANPYPFYDVLRNTAPAYPTPFGTVVLSRYDDVATTLRGNEFSRDIEKSVTGPPTPFQQARRDRRSESISKSILNLDPPDHTRLRRLVSKAFTPSAIEQLRPRIQQLVDDVLDQAADKGSIELVDELAFPLPFQVISDMLMMPTDRAAELREWSQHITASLEPTATEEDLDNADNAINQLVPYLVSVINDRRGNLGDDILSALIQAEESGDRMTEPELISFVLLLYVAGHETTVNLIGNGTLALLRHPDQIKMWRDSPAIGAVAVDELLRFDGPVQLTVRVPLVPVDFGDVRVEAGTVVMALLGAANHDPAVFDDPHTLRLDRPNAARHLALGGGIHYCLGSALAKLEAQIAIGSLVQRFPNLSLAGEPGWRDRLTIRGVDHLPLSL</sequence>
<dbReference type="CDD" id="cd20625">
    <property type="entry name" value="CYP164-like"/>
    <property type="match status" value="1"/>
</dbReference>
<dbReference type="Pfam" id="PF00067">
    <property type="entry name" value="p450"/>
    <property type="match status" value="2"/>
</dbReference>
<dbReference type="AlphaFoldDB" id="A0A6J6XFI6"/>
<evidence type="ECO:0000256" key="2">
    <source>
        <dbReference type="ARBA" id="ARBA00022617"/>
    </source>
</evidence>
<proteinExistence type="inferred from homology"/>
<evidence type="ECO:0000256" key="1">
    <source>
        <dbReference type="ARBA" id="ARBA00010617"/>
    </source>
</evidence>
<reference evidence="8" key="1">
    <citation type="submission" date="2020-05" db="EMBL/GenBank/DDBJ databases">
        <authorList>
            <person name="Chiriac C."/>
            <person name="Salcher M."/>
            <person name="Ghai R."/>
            <person name="Kavagutti S V."/>
        </authorList>
    </citation>
    <scope>NUCLEOTIDE SEQUENCE</scope>
</reference>
<evidence type="ECO:0000256" key="3">
    <source>
        <dbReference type="ARBA" id="ARBA00022723"/>
    </source>
</evidence>
<dbReference type="Gene3D" id="1.10.630.10">
    <property type="entry name" value="Cytochrome P450"/>
    <property type="match status" value="1"/>
</dbReference>
<keyword evidence="3" id="KW-0479">Metal-binding</keyword>
<dbReference type="FunFam" id="1.10.630.10:FF:000018">
    <property type="entry name" value="Cytochrome P450 monooxygenase"/>
    <property type="match status" value="1"/>
</dbReference>
<protein>
    <submittedName>
        <fullName evidence="8">Unannotated protein</fullName>
    </submittedName>
</protein>
<evidence type="ECO:0000256" key="7">
    <source>
        <dbReference type="SAM" id="MobiDB-lite"/>
    </source>
</evidence>
<evidence type="ECO:0000256" key="5">
    <source>
        <dbReference type="ARBA" id="ARBA00023004"/>
    </source>
</evidence>
<dbReference type="GO" id="GO:0016705">
    <property type="term" value="F:oxidoreductase activity, acting on paired donors, with incorporation or reduction of molecular oxygen"/>
    <property type="evidence" value="ECO:0007669"/>
    <property type="project" value="InterPro"/>
</dbReference>
<evidence type="ECO:0000256" key="6">
    <source>
        <dbReference type="ARBA" id="ARBA00023033"/>
    </source>
</evidence>
<dbReference type="EMBL" id="CAFAAI010000101">
    <property type="protein sequence ID" value="CAB4795159.1"/>
    <property type="molecule type" value="Genomic_DNA"/>
</dbReference>
<dbReference type="GO" id="GO:0005506">
    <property type="term" value="F:iron ion binding"/>
    <property type="evidence" value="ECO:0007669"/>
    <property type="project" value="InterPro"/>
</dbReference>
<dbReference type="InterPro" id="IPR036396">
    <property type="entry name" value="Cyt_P450_sf"/>
</dbReference>
<keyword evidence="5" id="KW-0408">Iron</keyword>
<comment type="similarity">
    <text evidence="1">Belongs to the cytochrome P450 family.</text>
</comment>
<dbReference type="GO" id="GO:0020037">
    <property type="term" value="F:heme binding"/>
    <property type="evidence" value="ECO:0007669"/>
    <property type="project" value="InterPro"/>
</dbReference>
<dbReference type="PANTHER" id="PTHR46696">
    <property type="entry name" value="P450, PUTATIVE (EUROFUNG)-RELATED"/>
    <property type="match status" value="1"/>
</dbReference>
<dbReference type="InterPro" id="IPR001128">
    <property type="entry name" value="Cyt_P450"/>
</dbReference>
<name>A0A6J6XFI6_9ZZZZ</name>
<evidence type="ECO:0000313" key="8">
    <source>
        <dbReference type="EMBL" id="CAB4795159.1"/>
    </source>
</evidence>
<gene>
    <name evidence="8" type="ORF">UFOPK2992_00698</name>
</gene>
<dbReference type="PRINTS" id="PR00359">
    <property type="entry name" value="BP450"/>
</dbReference>
<accession>A0A6J6XFI6</accession>
<organism evidence="8">
    <name type="scientific">freshwater metagenome</name>
    <dbReference type="NCBI Taxonomy" id="449393"/>
    <lineage>
        <taxon>unclassified sequences</taxon>
        <taxon>metagenomes</taxon>
        <taxon>ecological metagenomes</taxon>
    </lineage>
</organism>
<feature type="region of interest" description="Disordered" evidence="7">
    <location>
        <begin position="57"/>
        <end position="87"/>
    </location>
</feature>
<evidence type="ECO:0000256" key="4">
    <source>
        <dbReference type="ARBA" id="ARBA00023002"/>
    </source>
</evidence>
<keyword evidence="4" id="KW-0560">Oxidoreductase</keyword>